<gene>
    <name evidence="1" type="ORF">FRZ06_11055</name>
</gene>
<sequence>MNPALIGIIIYLLTQGSGKGLGGLFPSSGIGKLGIPSINRGISSARLGIPALKDPGYFDTFRMELLLDRLHNMTQTLEKVNHLNQMRGVPMNRDNSIDRIQESLEAVRGMLYSNKSTKQIDKLSNTLSGVKRIGDMQGIMTNMGPILSMLSNENDK</sequence>
<name>A0ACD1ABV6_9FIRM</name>
<organism evidence="1 2">
    <name type="scientific">Anoxybacterium hadale</name>
    <dbReference type="NCBI Taxonomy" id="3408580"/>
    <lineage>
        <taxon>Bacteria</taxon>
        <taxon>Bacillati</taxon>
        <taxon>Bacillota</taxon>
        <taxon>Clostridia</taxon>
        <taxon>Peptostreptococcales</taxon>
        <taxon>Anaerovoracaceae</taxon>
        <taxon>Anoxybacterium</taxon>
    </lineage>
</organism>
<dbReference type="Proteomes" id="UP000594014">
    <property type="component" value="Chromosome"/>
</dbReference>
<evidence type="ECO:0000313" key="1">
    <source>
        <dbReference type="EMBL" id="QOX63834.1"/>
    </source>
</evidence>
<evidence type="ECO:0000313" key="2">
    <source>
        <dbReference type="Proteomes" id="UP000594014"/>
    </source>
</evidence>
<reference evidence="1" key="1">
    <citation type="submission" date="2019-08" db="EMBL/GenBank/DDBJ databases">
        <title>Genome sequence of Clostridiales bacterium MT110.</title>
        <authorList>
            <person name="Cao J."/>
        </authorList>
    </citation>
    <scope>NUCLEOTIDE SEQUENCE</scope>
    <source>
        <strain evidence="1">MT110</strain>
    </source>
</reference>
<dbReference type="EMBL" id="CP042469">
    <property type="protein sequence ID" value="QOX63834.1"/>
    <property type="molecule type" value="Genomic_DNA"/>
</dbReference>
<accession>A0ACD1ABV6</accession>
<proteinExistence type="predicted"/>
<protein>
    <submittedName>
        <fullName evidence="1">Uncharacterized protein</fullName>
    </submittedName>
</protein>
<keyword evidence="2" id="KW-1185">Reference proteome</keyword>